<dbReference type="InterPro" id="IPR031386">
    <property type="entry name" value="UCMA"/>
</dbReference>
<evidence type="ECO:0000256" key="2">
    <source>
        <dbReference type="ARBA" id="ARBA00004498"/>
    </source>
</evidence>
<evidence type="ECO:0000256" key="1">
    <source>
        <dbReference type="ARBA" id="ARBA00002111"/>
    </source>
</evidence>
<dbReference type="GO" id="GO:0045667">
    <property type="term" value="P:regulation of osteoblast differentiation"/>
    <property type="evidence" value="ECO:0007669"/>
    <property type="project" value="InterPro"/>
</dbReference>
<evidence type="ECO:0000256" key="10">
    <source>
        <dbReference type="SAM" id="MobiDB-lite"/>
    </source>
</evidence>
<evidence type="ECO:0000256" key="4">
    <source>
        <dbReference type="ARBA" id="ARBA00013765"/>
    </source>
</evidence>
<reference evidence="12" key="4">
    <citation type="submission" date="2025-09" db="UniProtKB">
        <authorList>
            <consortium name="Ensembl"/>
        </authorList>
    </citation>
    <scope>IDENTIFICATION</scope>
    <source>
        <strain evidence="12">HNI</strain>
    </source>
</reference>
<accession>A0A3P9K6L2</accession>
<keyword evidence="6" id="KW-0272">Extracellular matrix</keyword>
<evidence type="ECO:0000256" key="8">
    <source>
        <dbReference type="ARBA" id="ARBA00022729"/>
    </source>
</evidence>
<keyword evidence="7" id="KW-0765">Sulfation</keyword>
<evidence type="ECO:0000256" key="6">
    <source>
        <dbReference type="ARBA" id="ARBA00022530"/>
    </source>
</evidence>
<dbReference type="Proteomes" id="UP000265180">
    <property type="component" value="Chromosome 23"/>
</dbReference>
<evidence type="ECO:0000313" key="13">
    <source>
        <dbReference type="Proteomes" id="UP000265180"/>
    </source>
</evidence>
<dbReference type="PANTHER" id="PTHR28647:SF2">
    <property type="entry name" value="UNIQUE CARTILAGE MATRIX-ASSOCIATED PROTEIN"/>
    <property type="match status" value="1"/>
</dbReference>
<evidence type="ECO:0000256" key="7">
    <source>
        <dbReference type="ARBA" id="ARBA00022641"/>
    </source>
</evidence>
<reference evidence="12 13" key="2">
    <citation type="submission" date="2017-04" db="EMBL/GenBank/DDBJ databases">
        <title>CpG methylation of centromeres and impact of large insertions on vertebrate speciation.</title>
        <authorList>
            <person name="Ichikawa K."/>
            <person name="Yoshimura J."/>
            <person name="Morishita S."/>
        </authorList>
    </citation>
    <scope>NUCLEOTIDE SEQUENCE</scope>
    <source>
        <strain evidence="12 13">HNI</strain>
    </source>
</reference>
<feature type="chain" id="PRO_5018232800" description="Unique cartilage matrix-associated protein" evidence="11">
    <location>
        <begin position="27"/>
        <end position="224"/>
    </location>
</feature>
<evidence type="ECO:0000256" key="5">
    <source>
        <dbReference type="ARBA" id="ARBA00022525"/>
    </source>
</evidence>
<feature type="signal peptide" evidence="11">
    <location>
        <begin position="1"/>
        <end position="26"/>
    </location>
</feature>
<organism evidence="12 13">
    <name type="scientific">Oryzias latipes</name>
    <name type="common">Japanese rice fish</name>
    <name type="synonym">Japanese killifish</name>
    <dbReference type="NCBI Taxonomy" id="8090"/>
    <lineage>
        <taxon>Eukaryota</taxon>
        <taxon>Metazoa</taxon>
        <taxon>Chordata</taxon>
        <taxon>Craniata</taxon>
        <taxon>Vertebrata</taxon>
        <taxon>Euteleostomi</taxon>
        <taxon>Actinopterygii</taxon>
        <taxon>Neopterygii</taxon>
        <taxon>Teleostei</taxon>
        <taxon>Neoteleostei</taxon>
        <taxon>Acanthomorphata</taxon>
        <taxon>Ovalentaria</taxon>
        <taxon>Atherinomorphae</taxon>
        <taxon>Beloniformes</taxon>
        <taxon>Adrianichthyidae</taxon>
        <taxon>Oryziinae</taxon>
        <taxon>Oryzias</taxon>
    </lineage>
</organism>
<proteinExistence type="inferred from homology"/>
<evidence type="ECO:0000313" key="12">
    <source>
        <dbReference type="Ensembl" id="ENSORLP00020004230.1"/>
    </source>
</evidence>
<comment type="similarity">
    <text evidence="3">Belongs to the UCMA family.</text>
</comment>
<feature type="region of interest" description="Disordered" evidence="10">
    <location>
        <begin position="172"/>
        <end position="198"/>
    </location>
</feature>
<evidence type="ECO:0000256" key="11">
    <source>
        <dbReference type="SAM" id="SignalP"/>
    </source>
</evidence>
<dbReference type="Ensembl" id="ENSORLT00020008318.1">
    <property type="protein sequence ID" value="ENSORLP00020004230.1"/>
    <property type="gene ID" value="ENSORLG00020005012.1"/>
</dbReference>
<keyword evidence="5" id="KW-0964">Secreted</keyword>
<evidence type="ECO:0000256" key="3">
    <source>
        <dbReference type="ARBA" id="ARBA00011000"/>
    </source>
</evidence>
<dbReference type="Pfam" id="PF17085">
    <property type="entry name" value="UCMA"/>
    <property type="match status" value="1"/>
</dbReference>
<protein>
    <recommendedName>
        <fullName evidence="4">Unique cartilage matrix-associated protein</fullName>
    </recommendedName>
</protein>
<evidence type="ECO:0000256" key="9">
    <source>
        <dbReference type="ARBA" id="ARBA00023054"/>
    </source>
</evidence>
<keyword evidence="9" id="KW-0175">Coiled coil</keyword>
<reference evidence="12" key="3">
    <citation type="submission" date="2025-08" db="UniProtKB">
        <authorList>
            <consortium name="Ensembl"/>
        </authorList>
    </citation>
    <scope>IDENTIFICATION</scope>
    <source>
        <strain evidence="12">HNI</strain>
    </source>
</reference>
<comment type="function">
    <text evidence="1">May be involved in the negative control of osteogenic differentiation of osteochondrogenic precursor cells in peripheral zones of fetal cartilage and at the cartilage-bone interface.</text>
</comment>
<keyword evidence="8 11" id="KW-0732">Signal</keyword>
<sequence>MSKPPKRRFSKLNTFITLFFRHLSGAAEMPAPSCPSTNLFSVLVSPPSSLLAPCLLSLPPLHLPLPSQFQSDRSAAQSFTPSFSVTLPSLKMCWTRVLVLPLVSTLLILTLTSAVRSAAVRDDAKPADAKDAARRVFVAESEASNFFKRRSRRSPKYYAELVAEQGMKRAASERRREFNEEQRNEYETYAEEDRDEINERSREMNEQLREYHYDGLYPRFHWFH</sequence>
<feature type="compositionally biased region" description="Basic and acidic residues" evidence="10">
    <location>
        <begin position="172"/>
        <end position="186"/>
    </location>
</feature>
<name>A0A3P9K6L2_ORYLA</name>
<dbReference type="AlphaFoldDB" id="A0A3P9K6L2"/>
<dbReference type="PANTHER" id="PTHR28647">
    <property type="entry name" value="UNIQUE CARTILAGE MATRIX-ASSOCIATED PROTEIN"/>
    <property type="match status" value="1"/>
</dbReference>
<comment type="subcellular location">
    <subcellularLocation>
        <location evidence="2">Secreted</location>
        <location evidence="2">Extracellular space</location>
        <location evidence="2">Extracellular matrix</location>
    </subcellularLocation>
</comment>
<reference key="1">
    <citation type="journal article" date="2007" name="Nature">
        <title>The medaka draft genome and insights into vertebrate genome evolution.</title>
        <authorList>
            <person name="Kasahara M."/>
            <person name="Naruse K."/>
            <person name="Sasaki S."/>
            <person name="Nakatani Y."/>
            <person name="Qu W."/>
            <person name="Ahsan B."/>
            <person name="Yamada T."/>
            <person name="Nagayasu Y."/>
            <person name="Doi K."/>
            <person name="Kasai Y."/>
            <person name="Jindo T."/>
            <person name="Kobayashi D."/>
            <person name="Shimada A."/>
            <person name="Toyoda A."/>
            <person name="Kuroki Y."/>
            <person name="Fujiyama A."/>
            <person name="Sasaki T."/>
            <person name="Shimizu A."/>
            <person name="Asakawa S."/>
            <person name="Shimizu N."/>
            <person name="Hashimoto S."/>
            <person name="Yang J."/>
            <person name="Lee Y."/>
            <person name="Matsushima K."/>
            <person name="Sugano S."/>
            <person name="Sakaizumi M."/>
            <person name="Narita T."/>
            <person name="Ohishi K."/>
            <person name="Haga S."/>
            <person name="Ohta F."/>
            <person name="Nomoto H."/>
            <person name="Nogata K."/>
            <person name="Morishita T."/>
            <person name="Endo T."/>
            <person name="Shin-I T."/>
            <person name="Takeda H."/>
            <person name="Morishita S."/>
            <person name="Kohara Y."/>
        </authorList>
    </citation>
    <scope>NUCLEOTIDE SEQUENCE [LARGE SCALE GENOMIC DNA]</scope>
    <source>
        <strain>Hd-rR</strain>
    </source>
</reference>